<dbReference type="Pfam" id="PF02574">
    <property type="entry name" value="S-methyl_trans"/>
    <property type="match status" value="1"/>
</dbReference>
<evidence type="ECO:0000313" key="9">
    <source>
        <dbReference type="EMBL" id="KAK9872330.1"/>
    </source>
</evidence>
<dbReference type="GO" id="GO:0032259">
    <property type="term" value="P:methylation"/>
    <property type="evidence" value="ECO:0007669"/>
    <property type="project" value="UniProtKB-KW"/>
</dbReference>
<dbReference type="AlphaFoldDB" id="A0AAW1TWY9"/>
<feature type="compositionally biased region" description="Low complexity" evidence="7">
    <location>
        <begin position="1"/>
        <end position="12"/>
    </location>
</feature>
<dbReference type="InterPro" id="IPR051486">
    <property type="entry name" value="Hcy_S-methyltransferase"/>
</dbReference>
<dbReference type="GO" id="GO:0046872">
    <property type="term" value="F:metal ion binding"/>
    <property type="evidence" value="ECO:0007669"/>
    <property type="project" value="UniProtKB-KW"/>
</dbReference>
<keyword evidence="1 6" id="KW-0489">Methyltransferase</keyword>
<protein>
    <recommendedName>
        <fullName evidence="8">Hcy-binding domain-containing protein</fullName>
    </recommendedName>
</protein>
<accession>A0AAW1TWY9</accession>
<reference evidence="9 10" key="1">
    <citation type="submission" date="2023-03" db="EMBL/GenBank/DDBJ databases">
        <title>Genome insight into feeding habits of ladybird beetles.</title>
        <authorList>
            <person name="Li H.-S."/>
            <person name="Huang Y.-H."/>
            <person name="Pang H."/>
        </authorList>
    </citation>
    <scope>NUCLEOTIDE SEQUENCE [LARGE SCALE GENOMIC DNA]</scope>
    <source>
        <strain evidence="9">SYSU_2023b</strain>
        <tissue evidence="9">Whole body</tissue>
    </source>
</reference>
<keyword evidence="3 6" id="KW-0479">Metal-binding</keyword>
<feature type="binding site" evidence="6">
    <location>
        <position position="257"/>
    </location>
    <ligand>
        <name>Zn(2+)</name>
        <dbReference type="ChEBI" id="CHEBI:29105"/>
    </ligand>
</feature>
<dbReference type="GO" id="GO:0008898">
    <property type="term" value="F:S-adenosylmethionine-homocysteine S-methyltransferase activity"/>
    <property type="evidence" value="ECO:0007669"/>
    <property type="project" value="TreeGrafter"/>
</dbReference>
<dbReference type="InterPro" id="IPR036589">
    <property type="entry name" value="HCY_dom_sf"/>
</dbReference>
<dbReference type="Proteomes" id="UP001431783">
    <property type="component" value="Unassembled WGS sequence"/>
</dbReference>
<organism evidence="9 10">
    <name type="scientific">Henosepilachna vigintioctopunctata</name>
    <dbReference type="NCBI Taxonomy" id="420089"/>
    <lineage>
        <taxon>Eukaryota</taxon>
        <taxon>Metazoa</taxon>
        <taxon>Ecdysozoa</taxon>
        <taxon>Arthropoda</taxon>
        <taxon>Hexapoda</taxon>
        <taxon>Insecta</taxon>
        <taxon>Pterygota</taxon>
        <taxon>Neoptera</taxon>
        <taxon>Endopterygota</taxon>
        <taxon>Coleoptera</taxon>
        <taxon>Polyphaga</taxon>
        <taxon>Cucujiformia</taxon>
        <taxon>Coccinelloidea</taxon>
        <taxon>Coccinellidae</taxon>
        <taxon>Epilachninae</taxon>
        <taxon>Epilachnini</taxon>
        <taxon>Henosepilachna</taxon>
    </lineage>
</organism>
<evidence type="ECO:0000256" key="3">
    <source>
        <dbReference type="ARBA" id="ARBA00022723"/>
    </source>
</evidence>
<feature type="binding site" evidence="6">
    <location>
        <position position="325"/>
    </location>
    <ligand>
        <name>Zn(2+)</name>
        <dbReference type="ChEBI" id="CHEBI:29105"/>
    </ligand>
</feature>
<dbReference type="PROSITE" id="PS50970">
    <property type="entry name" value="HCY"/>
    <property type="match status" value="1"/>
</dbReference>
<evidence type="ECO:0000259" key="8">
    <source>
        <dbReference type="PROSITE" id="PS50970"/>
    </source>
</evidence>
<proteinExistence type="predicted"/>
<evidence type="ECO:0000256" key="2">
    <source>
        <dbReference type="ARBA" id="ARBA00022679"/>
    </source>
</evidence>
<comment type="caution">
    <text evidence="9">The sequence shown here is derived from an EMBL/GenBank/DDBJ whole genome shotgun (WGS) entry which is preliminary data.</text>
</comment>
<keyword evidence="2 6" id="KW-0808">Transferase</keyword>
<evidence type="ECO:0000256" key="4">
    <source>
        <dbReference type="ARBA" id="ARBA00022833"/>
    </source>
</evidence>
<feature type="domain" description="Hcy-binding" evidence="8">
    <location>
        <begin position="24"/>
        <end position="339"/>
    </location>
</feature>
<evidence type="ECO:0000256" key="1">
    <source>
        <dbReference type="ARBA" id="ARBA00022603"/>
    </source>
</evidence>
<dbReference type="FunFam" id="3.20.20.330:FF:000002">
    <property type="entry name" value="Homocysteine S-methyltransferase"/>
    <property type="match status" value="1"/>
</dbReference>
<name>A0AAW1TWY9_9CUCU</name>
<evidence type="ECO:0000256" key="7">
    <source>
        <dbReference type="SAM" id="MobiDB-lite"/>
    </source>
</evidence>
<dbReference type="PANTHER" id="PTHR46015">
    <property type="entry name" value="ZGC:172121"/>
    <property type="match status" value="1"/>
</dbReference>
<sequence>MAPPGIGSSSGSARDENGCNYKSSNNQNQRKDVKITLLDGGFATQLSCHVDKQIDGDILWSARFLATNKEAVIESHLDFLRAGAEVIITNTYQASIGGFMEHLQMTEQESYDLIVESVSLAKTAVQRFQQDFGADKKPIIAGSVGPYGASLHDGSEYTGSYAANTSVETMRKWHIPRIKALIEGGVDLLALETIPCKSEAEMLVKLLKTDFPQMKAWLSFSVQQDGKSIAYGENFQQTARHCYDLNRNQLVAVGINCLAPRLVETFISGINKGRESDPIPLIVYPNSGETYKVELGWIDRDKCEPVETYVPTWLDLGVTWVGGCCRTYGVDVTRIHNEVKRWQMSHSLHKCSCSD</sequence>
<comment type="cofactor">
    <cofactor evidence="6">
        <name>Zn(2+)</name>
        <dbReference type="ChEBI" id="CHEBI:29105"/>
    </cofactor>
</comment>
<gene>
    <name evidence="9" type="ORF">WA026_017145</name>
</gene>
<evidence type="ECO:0000256" key="6">
    <source>
        <dbReference type="PROSITE-ProRule" id="PRU00333"/>
    </source>
</evidence>
<feature type="region of interest" description="Disordered" evidence="7">
    <location>
        <begin position="1"/>
        <end position="26"/>
    </location>
</feature>
<feature type="binding site" evidence="6">
    <location>
        <position position="324"/>
    </location>
    <ligand>
        <name>Zn(2+)</name>
        <dbReference type="ChEBI" id="CHEBI:29105"/>
    </ligand>
</feature>
<dbReference type="InterPro" id="IPR003726">
    <property type="entry name" value="HCY_dom"/>
</dbReference>
<comment type="pathway">
    <text evidence="5">Amino-acid biosynthesis; L-methionine biosynthesis via de novo pathway.</text>
</comment>
<dbReference type="EMBL" id="JARQZJ010000010">
    <property type="protein sequence ID" value="KAK9872330.1"/>
    <property type="molecule type" value="Genomic_DNA"/>
</dbReference>
<evidence type="ECO:0000256" key="5">
    <source>
        <dbReference type="ARBA" id="ARBA00034478"/>
    </source>
</evidence>
<keyword evidence="10" id="KW-1185">Reference proteome</keyword>
<evidence type="ECO:0000313" key="10">
    <source>
        <dbReference type="Proteomes" id="UP001431783"/>
    </source>
</evidence>
<dbReference type="PANTHER" id="PTHR46015:SF1">
    <property type="entry name" value="HOMOCYSTEINE S-METHYLTRANSFERASE-LIKE ISOFORM 1"/>
    <property type="match status" value="1"/>
</dbReference>
<keyword evidence="4 6" id="KW-0862">Zinc</keyword>
<dbReference type="GO" id="GO:0009086">
    <property type="term" value="P:methionine biosynthetic process"/>
    <property type="evidence" value="ECO:0007669"/>
    <property type="project" value="TreeGrafter"/>
</dbReference>
<dbReference type="NCBIfam" id="NF007020">
    <property type="entry name" value="PRK09485.1"/>
    <property type="match status" value="1"/>
</dbReference>
<dbReference type="GO" id="GO:0033528">
    <property type="term" value="P:S-methylmethionine cycle"/>
    <property type="evidence" value="ECO:0007669"/>
    <property type="project" value="TreeGrafter"/>
</dbReference>
<dbReference type="SUPFAM" id="SSF82282">
    <property type="entry name" value="Homocysteine S-methyltransferase"/>
    <property type="match status" value="1"/>
</dbReference>
<dbReference type="Gene3D" id="3.20.20.330">
    <property type="entry name" value="Homocysteine-binding-like domain"/>
    <property type="match status" value="1"/>
</dbReference>